<organism evidence="2 3">
    <name type="scientific">Flexivirga endophytica</name>
    <dbReference type="NCBI Taxonomy" id="1849103"/>
    <lineage>
        <taxon>Bacteria</taxon>
        <taxon>Bacillati</taxon>
        <taxon>Actinomycetota</taxon>
        <taxon>Actinomycetes</taxon>
        <taxon>Micrococcales</taxon>
        <taxon>Dermacoccaceae</taxon>
        <taxon>Flexivirga</taxon>
    </lineage>
</organism>
<evidence type="ECO:0000313" key="2">
    <source>
        <dbReference type="EMBL" id="GGB26591.1"/>
    </source>
</evidence>
<reference evidence="2" key="1">
    <citation type="journal article" date="2014" name="Int. J. Syst. Evol. Microbiol.">
        <title>Complete genome sequence of Corynebacterium casei LMG S-19264T (=DSM 44701T), isolated from a smear-ripened cheese.</title>
        <authorList>
            <consortium name="US DOE Joint Genome Institute (JGI-PGF)"/>
            <person name="Walter F."/>
            <person name="Albersmeier A."/>
            <person name="Kalinowski J."/>
            <person name="Ruckert C."/>
        </authorList>
    </citation>
    <scope>NUCLEOTIDE SEQUENCE</scope>
    <source>
        <strain evidence="2">CGMCC 1.15085</strain>
    </source>
</reference>
<evidence type="ECO:0000256" key="1">
    <source>
        <dbReference type="SAM" id="Phobius"/>
    </source>
</evidence>
<protein>
    <recommendedName>
        <fullName evidence="4">DUF2568 domain-containing protein</fullName>
    </recommendedName>
</protein>
<keyword evidence="3" id="KW-1185">Reference proteome</keyword>
<accession>A0A916T188</accession>
<keyword evidence="1" id="KW-0812">Transmembrane</keyword>
<name>A0A916T188_9MICO</name>
<dbReference type="InterPro" id="IPR021214">
    <property type="entry name" value="DUF2568"/>
</dbReference>
<feature type="transmembrane region" description="Helical" evidence="1">
    <location>
        <begin position="51"/>
        <end position="69"/>
    </location>
</feature>
<gene>
    <name evidence="2" type="ORF">GCM10011492_16040</name>
</gene>
<dbReference type="AlphaFoldDB" id="A0A916T188"/>
<sequence length="124" mass="12674">MKRGPAGAGARRSATVGVHDVVAFFVEICALVLLGAWAWRMAPGAVLARSAALVVVIGAAVLLWSLFAAPRATFDVPVAAIAVKALVLGGSVLAAYAMVPVLLATCFAVLVVINTATVTMMRLT</sequence>
<evidence type="ECO:0008006" key="4">
    <source>
        <dbReference type="Google" id="ProtNLM"/>
    </source>
</evidence>
<dbReference type="EMBL" id="BMHI01000002">
    <property type="protein sequence ID" value="GGB26591.1"/>
    <property type="molecule type" value="Genomic_DNA"/>
</dbReference>
<feature type="transmembrane region" description="Helical" evidence="1">
    <location>
        <begin position="21"/>
        <end position="39"/>
    </location>
</feature>
<evidence type="ECO:0000313" key="3">
    <source>
        <dbReference type="Proteomes" id="UP000636793"/>
    </source>
</evidence>
<feature type="transmembrane region" description="Helical" evidence="1">
    <location>
        <begin position="102"/>
        <end position="123"/>
    </location>
</feature>
<keyword evidence="1" id="KW-1133">Transmembrane helix</keyword>
<comment type="caution">
    <text evidence="2">The sequence shown here is derived from an EMBL/GenBank/DDBJ whole genome shotgun (WGS) entry which is preliminary data.</text>
</comment>
<keyword evidence="1" id="KW-0472">Membrane</keyword>
<proteinExistence type="predicted"/>
<reference evidence="2" key="2">
    <citation type="submission" date="2020-09" db="EMBL/GenBank/DDBJ databases">
        <authorList>
            <person name="Sun Q."/>
            <person name="Zhou Y."/>
        </authorList>
    </citation>
    <scope>NUCLEOTIDE SEQUENCE</scope>
    <source>
        <strain evidence="2">CGMCC 1.15085</strain>
    </source>
</reference>
<dbReference type="Pfam" id="PF10823">
    <property type="entry name" value="DUF2568"/>
    <property type="match status" value="1"/>
</dbReference>
<dbReference type="Proteomes" id="UP000636793">
    <property type="component" value="Unassembled WGS sequence"/>
</dbReference>